<dbReference type="InterPro" id="IPR050819">
    <property type="entry name" value="Tripeptidyl-peptidase_I"/>
</dbReference>
<dbReference type="SMART" id="SM00944">
    <property type="entry name" value="Pro-kuma_activ"/>
    <property type="match status" value="1"/>
</dbReference>
<evidence type="ECO:0000256" key="1">
    <source>
        <dbReference type="ARBA" id="ARBA00001913"/>
    </source>
</evidence>
<evidence type="ECO:0000256" key="3">
    <source>
        <dbReference type="ARBA" id="ARBA00022723"/>
    </source>
</evidence>
<evidence type="ECO:0000313" key="10">
    <source>
        <dbReference type="Proteomes" id="UP001596391"/>
    </source>
</evidence>
<reference evidence="10" key="1">
    <citation type="journal article" date="2019" name="Int. J. Syst. Evol. Microbiol.">
        <title>The Global Catalogue of Microorganisms (GCM) 10K type strain sequencing project: providing services to taxonomists for standard genome sequencing and annotation.</title>
        <authorList>
            <consortium name="The Broad Institute Genomics Platform"/>
            <consortium name="The Broad Institute Genome Sequencing Center for Infectious Disease"/>
            <person name="Wu L."/>
            <person name="Ma J."/>
        </authorList>
    </citation>
    <scope>NUCLEOTIDE SEQUENCE [LARGE SCALE GENOMIC DNA]</scope>
    <source>
        <strain evidence="10">CGMCC 1.16026</strain>
    </source>
</reference>
<dbReference type="PANTHER" id="PTHR14218">
    <property type="entry name" value="PROTEASE S8 TRIPEPTIDYL PEPTIDASE I CLN2"/>
    <property type="match status" value="1"/>
</dbReference>
<dbReference type="GO" id="GO:0006508">
    <property type="term" value="P:proteolysis"/>
    <property type="evidence" value="ECO:0007669"/>
    <property type="project" value="UniProtKB-KW"/>
</dbReference>
<keyword evidence="3" id="KW-0479">Metal-binding</keyword>
<feature type="domain" description="Peptidase S53" evidence="8">
    <location>
        <begin position="232"/>
        <end position="491"/>
    </location>
</feature>
<protein>
    <submittedName>
        <fullName evidence="9">Protease pro-enzyme activation domain-containing protein</fullName>
    </submittedName>
</protein>
<dbReference type="Gene3D" id="3.40.50.200">
    <property type="entry name" value="Peptidase S8/S53 domain"/>
    <property type="match status" value="1"/>
</dbReference>
<dbReference type="Proteomes" id="UP001596391">
    <property type="component" value="Unassembled WGS sequence"/>
</dbReference>
<dbReference type="InterPro" id="IPR030400">
    <property type="entry name" value="Sedolisin_dom"/>
</dbReference>
<comment type="cofactor">
    <cofactor evidence="1">
        <name>Ca(2+)</name>
        <dbReference type="ChEBI" id="CHEBI:29108"/>
    </cofactor>
</comment>
<proteinExistence type="predicted"/>
<sequence length="491" mass="50638">MLFVSLAATAGLAAQTTASSLLKPVAQVNRVAANADFSAHVQMQNQLPKWVAATSQTTSGVDLSEPMSVTIALQRSDAAEAAFEQMLSDQQNAASPLYHHWLTGNEIGKLYGPTDSDIAAVEAWAASEGLTVTSVASSRISIEVTGRMSAVASAFRTSFANFNQTNGATRLSAVSEPSIPAALSGVISHINGLTQTVHHTSLQSRLVQATSANTGSNTTVQPNLTSSSGSHYVTPSDFNTIYDIASVLSGGNTGSKIGSTTQRLAIIGRSRVATTDIQNFDNLTGLTYVAPNVILAGTDPGTTNDGNQDEATLDVNRVQGTATGVQTDLVIAKSTNTQDGVYIASNYVVNTLNASTLTDQIMSLSFGLCELEGGSSDTATYNNLFKTAAAEGVSVFVSSGDSGANGCYSAGQAAVNASASSNDLCGQYVTCVGGTQFVEGSGTSYWSSSNTSSLGSAQSYIPEGVWNEPTSTSNGKTSYVMAAGAVRHRST</sequence>
<dbReference type="InterPro" id="IPR015366">
    <property type="entry name" value="S53_propep"/>
</dbReference>
<dbReference type="GO" id="GO:0008233">
    <property type="term" value="F:peptidase activity"/>
    <property type="evidence" value="ECO:0007669"/>
    <property type="project" value="UniProtKB-KW"/>
</dbReference>
<evidence type="ECO:0000256" key="2">
    <source>
        <dbReference type="ARBA" id="ARBA00022670"/>
    </source>
</evidence>
<evidence type="ECO:0000256" key="7">
    <source>
        <dbReference type="ARBA" id="ARBA00023145"/>
    </source>
</evidence>
<comment type="caution">
    <text evidence="9">The sequence shown here is derived from an EMBL/GenBank/DDBJ whole genome shotgun (WGS) entry which is preliminary data.</text>
</comment>
<keyword evidence="6" id="KW-0106">Calcium</keyword>
<dbReference type="PANTHER" id="PTHR14218:SF15">
    <property type="entry name" value="TRIPEPTIDYL-PEPTIDASE 1"/>
    <property type="match status" value="1"/>
</dbReference>
<dbReference type="EMBL" id="JBHSWI010000001">
    <property type="protein sequence ID" value="MFC6646636.1"/>
    <property type="molecule type" value="Genomic_DNA"/>
</dbReference>
<gene>
    <name evidence="9" type="ORF">ACFQBQ_13780</name>
</gene>
<evidence type="ECO:0000256" key="4">
    <source>
        <dbReference type="ARBA" id="ARBA00022801"/>
    </source>
</evidence>
<keyword evidence="4" id="KW-0378">Hydrolase</keyword>
<dbReference type="RefSeq" id="WP_390235596.1">
    <property type="nucleotide sequence ID" value="NZ_JBHSWI010000001.1"/>
</dbReference>
<dbReference type="SUPFAM" id="SSF54897">
    <property type="entry name" value="Protease propeptides/inhibitors"/>
    <property type="match status" value="1"/>
</dbReference>
<keyword evidence="10" id="KW-1185">Reference proteome</keyword>
<dbReference type="PROSITE" id="PS51695">
    <property type="entry name" value="SEDOLISIN"/>
    <property type="match status" value="1"/>
</dbReference>
<dbReference type="CDD" id="cd11377">
    <property type="entry name" value="Pro-peptidase_S53"/>
    <property type="match status" value="1"/>
</dbReference>
<evidence type="ECO:0000256" key="6">
    <source>
        <dbReference type="ARBA" id="ARBA00022837"/>
    </source>
</evidence>
<keyword evidence="2 9" id="KW-0645">Protease</keyword>
<keyword evidence="5" id="KW-0720">Serine protease</keyword>
<organism evidence="9 10">
    <name type="scientific">Granulicella cerasi</name>
    <dbReference type="NCBI Taxonomy" id="741063"/>
    <lineage>
        <taxon>Bacteria</taxon>
        <taxon>Pseudomonadati</taxon>
        <taxon>Acidobacteriota</taxon>
        <taxon>Terriglobia</taxon>
        <taxon>Terriglobales</taxon>
        <taxon>Acidobacteriaceae</taxon>
        <taxon>Granulicella</taxon>
    </lineage>
</organism>
<dbReference type="Pfam" id="PF09286">
    <property type="entry name" value="Pro-kuma_activ"/>
    <property type="match status" value="1"/>
</dbReference>
<evidence type="ECO:0000259" key="8">
    <source>
        <dbReference type="PROSITE" id="PS51695"/>
    </source>
</evidence>
<name>A0ABW1ZAZ6_9BACT</name>
<dbReference type="InterPro" id="IPR036852">
    <property type="entry name" value="Peptidase_S8/S53_dom_sf"/>
</dbReference>
<evidence type="ECO:0000313" key="9">
    <source>
        <dbReference type="EMBL" id="MFC6646636.1"/>
    </source>
</evidence>
<keyword evidence="7" id="KW-0865">Zymogen</keyword>
<accession>A0ABW1ZAZ6</accession>
<evidence type="ECO:0000256" key="5">
    <source>
        <dbReference type="ARBA" id="ARBA00022825"/>
    </source>
</evidence>
<dbReference type="SUPFAM" id="SSF52743">
    <property type="entry name" value="Subtilisin-like"/>
    <property type="match status" value="1"/>
</dbReference>